<dbReference type="PANTHER" id="PTHR43513:SF3">
    <property type="entry name" value="DIHYDROOROTATE DEHYDROGENASE B (NAD(+)), ELECTRON TRANSFER SUBUNIT-RELATED"/>
    <property type="match status" value="1"/>
</dbReference>
<dbReference type="PIRSF" id="PIRSF006816">
    <property type="entry name" value="Cyc3_hyd_g"/>
    <property type="match status" value="1"/>
</dbReference>
<protein>
    <recommendedName>
        <fullName evidence="11">Dihydroorotate dehydrogenase B (NAD(+)), electron transfer subunit</fullName>
    </recommendedName>
    <alternativeName>
        <fullName evidence="11">Dihydroorotate oxidase B, electron transfer subunit</fullName>
    </alternativeName>
</protein>
<dbReference type="InterPro" id="IPR050353">
    <property type="entry name" value="PyrK_electron_transfer"/>
</dbReference>
<evidence type="ECO:0000256" key="3">
    <source>
        <dbReference type="ARBA" id="ARBA00022630"/>
    </source>
</evidence>
<keyword evidence="6 11" id="KW-0274">FAD</keyword>
<keyword evidence="5 11" id="KW-0479">Metal-binding</keyword>
<comment type="pathway">
    <text evidence="11">Pyrimidine metabolism; UMP biosynthesis via de novo pathway; orotate from (S)-dihydroorotate (NAD(+) route): step 1/1.</text>
</comment>
<proteinExistence type="inferred from homology"/>
<dbReference type="InterPro" id="IPR037117">
    <property type="entry name" value="Dihydroorotate_DH_ele_sf"/>
</dbReference>
<feature type="binding site" evidence="11">
    <location>
        <position position="234"/>
    </location>
    <ligand>
        <name>[2Fe-2S] cluster</name>
        <dbReference type="ChEBI" id="CHEBI:190135"/>
    </ligand>
</feature>
<dbReference type="InterPro" id="IPR008333">
    <property type="entry name" value="Cbr1-like_FAD-bd_dom"/>
</dbReference>
<keyword evidence="4 11" id="KW-0001">2Fe-2S</keyword>
<dbReference type="Gene3D" id="2.40.30.10">
    <property type="entry name" value="Translation factors"/>
    <property type="match status" value="1"/>
</dbReference>
<comment type="similarity">
    <text evidence="1 11">Belongs to the PyrK family.</text>
</comment>
<dbReference type="SUPFAM" id="SSF52343">
    <property type="entry name" value="Ferredoxin reductase-like, C-terminal NADP-linked domain"/>
    <property type="match status" value="1"/>
</dbReference>
<feature type="binding site" evidence="11">
    <location>
        <position position="247"/>
    </location>
    <ligand>
        <name>[2Fe-2S] cluster</name>
        <dbReference type="ChEBI" id="CHEBI:190135"/>
    </ligand>
</feature>
<comment type="function">
    <text evidence="11">Responsible for channeling the electrons from the oxidation of dihydroorotate from the FMN redox center in the PyrD type B subunit to the ultimate electron acceptor NAD(+).</text>
</comment>
<dbReference type="Gene3D" id="2.10.240.10">
    <property type="entry name" value="Dihydroorotate dehydrogenase, electron transfer subunit"/>
    <property type="match status" value="1"/>
</dbReference>
<evidence type="ECO:0000256" key="7">
    <source>
        <dbReference type="ARBA" id="ARBA00022975"/>
    </source>
</evidence>
<feature type="binding site" evidence="11">
    <location>
        <begin position="77"/>
        <end position="78"/>
    </location>
    <ligand>
        <name>FAD</name>
        <dbReference type="ChEBI" id="CHEBI:57692"/>
    </ligand>
</feature>
<dbReference type="HAMAP" id="MF_01211">
    <property type="entry name" value="DHODB_Fe_S_bind"/>
    <property type="match status" value="1"/>
</dbReference>
<dbReference type="SUPFAM" id="SSF63380">
    <property type="entry name" value="Riboflavin synthase domain-like"/>
    <property type="match status" value="1"/>
</dbReference>
<gene>
    <name evidence="11 13" type="primary">pyrK</name>
    <name evidence="13" type="ORF">DPPLL_23920</name>
</gene>
<comment type="subunit">
    <text evidence="11">Heterotetramer of 2 PyrK and 2 PyrD type B subunits.</text>
</comment>
<keyword evidence="14" id="KW-1185">Reference proteome</keyword>
<dbReference type="PANTHER" id="PTHR43513">
    <property type="entry name" value="DIHYDROOROTATE DEHYDROGENASE B (NAD(+)), ELECTRON TRANSFER SUBUNIT"/>
    <property type="match status" value="1"/>
</dbReference>
<reference evidence="13 14" key="1">
    <citation type="submission" date="2022-01" db="EMBL/GenBank/DDBJ databases">
        <title>Desulfofustis limnae sp. nov., a novel mesophilic sulfate-reducing bacterium isolated from marsh soil.</title>
        <authorList>
            <person name="Watanabe M."/>
            <person name="Takahashi A."/>
            <person name="Kojima H."/>
            <person name="Fukui M."/>
        </authorList>
    </citation>
    <scope>NUCLEOTIDE SEQUENCE [LARGE SCALE GENOMIC DNA]</scope>
    <source>
        <strain evidence="13 14">PPLL</strain>
    </source>
</reference>
<keyword evidence="3 11" id="KW-0285">Flavoprotein</keyword>
<keyword evidence="9 11" id="KW-0408">Iron</keyword>
<dbReference type="Pfam" id="PF00970">
    <property type="entry name" value="FAD_binding_6"/>
    <property type="match status" value="1"/>
</dbReference>
<evidence type="ECO:0000256" key="4">
    <source>
        <dbReference type="ARBA" id="ARBA00022714"/>
    </source>
</evidence>
<evidence type="ECO:0000256" key="1">
    <source>
        <dbReference type="ARBA" id="ARBA00006422"/>
    </source>
</evidence>
<dbReference type="CDD" id="cd06218">
    <property type="entry name" value="DHOD_e_trans"/>
    <property type="match status" value="1"/>
</dbReference>
<evidence type="ECO:0000256" key="6">
    <source>
        <dbReference type="ARBA" id="ARBA00022827"/>
    </source>
</evidence>
<dbReference type="InterPro" id="IPR023455">
    <property type="entry name" value="Dihydroorotate_DHASE_ETsu"/>
</dbReference>
<evidence type="ECO:0000256" key="2">
    <source>
        <dbReference type="ARBA" id="ARBA00022448"/>
    </source>
</evidence>
<keyword evidence="2 11" id="KW-0813">Transport</keyword>
<dbReference type="InterPro" id="IPR019480">
    <property type="entry name" value="Dihydroorotate_DH_Fe-S-bd"/>
</dbReference>
<dbReference type="Proteomes" id="UP000830055">
    <property type="component" value="Chromosome"/>
</dbReference>
<feature type="binding site" evidence="11">
    <location>
        <position position="231"/>
    </location>
    <ligand>
        <name>[2Fe-2S] cluster</name>
        <dbReference type="ChEBI" id="CHEBI:190135"/>
    </ligand>
</feature>
<evidence type="ECO:0000256" key="9">
    <source>
        <dbReference type="ARBA" id="ARBA00023004"/>
    </source>
</evidence>
<dbReference type="InterPro" id="IPR017927">
    <property type="entry name" value="FAD-bd_FR_type"/>
</dbReference>
<organism evidence="13 14">
    <name type="scientific">Desulfofustis limnaeus</name>
    <dbReference type="NCBI Taxonomy" id="2740163"/>
    <lineage>
        <taxon>Bacteria</taxon>
        <taxon>Pseudomonadati</taxon>
        <taxon>Thermodesulfobacteriota</taxon>
        <taxon>Desulfobulbia</taxon>
        <taxon>Desulfobulbales</taxon>
        <taxon>Desulfocapsaceae</taxon>
        <taxon>Desulfofustis</taxon>
    </lineage>
</organism>
<dbReference type="InterPro" id="IPR012165">
    <property type="entry name" value="Cyt_c3_hydrogenase_gsu"/>
</dbReference>
<dbReference type="RefSeq" id="WP_284151417.1">
    <property type="nucleotide sequence ID" value="NZ_AP025516.1"/>
</dbReference>
<keyword evidence="7 11" id="KW-0665">Pyrimidine biosynthesis</keyword>
<dbReference type="InterPro" id="IPR039261">
    <property type="entry name" value="FNR_nucleotide-bd"/>
</dbReference>
<dbReference type="InterPro" id="IPR017938">
    <property type="entry name" value="Riboflavin_synthase-like_b-brl"/>
</dbReference>
<sequence length="262" mass="28147">MAQHQEKARIIRFEQLSPETVRLTLAAPQIAADARPGHFVMIRAGLGKDPLLRRPFSIHQAISNGQIQIYFRVVGRGTELLAKTKVGETLDVFGPLGRGYRIEAERPAYLVGGGLGIAPLLFLAQRICQTGRDLSRDQILLGGRSRDDVAPLVPDFQQFGLPLQVVTDDGSYGRPGLVTDLLDGERIDPSGVVYACGPEPMLAQVARFCADRGVACQVSIESVMACGMGACLGCNVDASGGGYLHVCIDGPVFNAEDLAWNM</sequence>
<evidence type="ECO:0000259" key="12">
    <source>
        <dbReference type="PROSITE" id="PS51384"/>
    </source>
</evidence>
<dbReference type="PROSITE" id="PS51384">
    <property type="entry name" value="FAD_FR"/>
    <property type="match status" value="1"/>
</dbReference>
<comment type="cofactor">
    <cofactor evidence="11">
        <name>FAD</name>
        <dbReference type="ChEBI" id="CHEBI:57692"/>
    </cofactor>
    <text evidence="11">Binds 1 FAD per subunit.</text>
</comment>
<keyword evidence="10 11" id="KW-0411">Iron-sulfur</keyword>
<evidence type="ECO:0000256" key="10">
    <source>
        <dbReference type="ARBA" id="ARBA00023014"/>
    </source>
</evidence>
<evidence type="ECO:0000256" key="11">
    <source>
        <dbReference type="HAMAP-Rule" id="MF_01211"/>
    </source>
</evidence>
<dbReference type="Gene3D" id="3.40.50.80">
    <property type="entry name" value="Nucleotide-binding domain of ferredoxin-NADP reductase (FNR) module"/>
    <property type="match status" value="1"/>
</dbReference>
<evidence type="ECO:0000313" key="14">
    <source>
        <dbReference type="Proteomes" id="UP000830055"/>
    </source>
</evidence>
<comment type="cofactor">
    <cofactor evidence="11">
        <name>[2Fe-2S] cluster</name>
        <dbReference type="ChEBI" id="CHEBI:190135"/>
    </cofactor>
    <text evidence="11">Binds 1 [2Fe-2S] cluster per subunit.</text>
</comment>
<dbReference type="PRINTS" id="PR00409">
    <property type="entry name" value="PHDIOXRDTASE"/>
</dbReference>
<evidence type="ECO:0000313" key="13">
    <source>
        <dbReference type="EMBL" id="BDD88027.1"/>
    </source>
</evidence>
<evidence type="ECO:0000256" key="8">
    <source>
        <dbReference type="ARBA" id="ARBA00022982"/>
    </source>
</evidence>
<evidence type="ECO:0000256" key="5">
    <source>
        <dbReference type="ARBA" id="ARBA00022723"/>
    </source>
</evidence>
<comment type="caution">
    <text evidence="11">Lacks conserved residue(s) required for the propagation of feature annotation.</text>
</comment>
<dbReference type="Pfam" id="PF10418">
    <property type="entry name" value="DHODB_Fe-S_bind"/>
    <property type="match status" value="1"/>
</dbReference>
<feature type="binding site" evidence="11">
    <location>
        <position position="226"/>
    </location>
    <ligand>
        <name>[2Fe-2S] cluster</name>
        <dbReference type="ChEBI" id="CHEBI:190135"/>
    </ligand>
</feature>
<feature type="domain" description="FAD-binding FR-type" evidence="12">
    <location>
        <begin position="3"/>
        <end position="102"/>
    </location>
</feature>
<name>A0ABM7WAM9_9BACT</name>
<accession>A0ABM7WAM9</accession>
<keyword evidence="8 11" id="KW-0249">Electron transport</keyword>
<dbReference type="EMBL" id="AP025516">
    <property type="protein sequence ID" value="BDD88027.1"/>
    <property type="molecule type" value="Genomic_DNA"/>
</dbReference>
<feature type="binding site" evidence="11">
    <location>
        <begin position="54"/>
        <end position="57"/>
    </location>
    <ligand>
        <name>FAD</name>
        <dbReference type="ChEBI" id="CHEBI:57692"/>
    </ligand>
</feature>